<comment type="caution">
    <text evidence="12">The sequence shown here is derived from an EMBL/GenBank/DDBJ whole genome shotgun (WGS) entry which is preliminary data.</text>
</comment>
<reference evidence="12 13" key="1">
    <citation type="submission" date="2020-08" db="EMBL/GenBank/DDBJ databases">
        <title>Genome public.</title>
        <authorList>
            <person name="Liu C."/>
            <person name="Sun Q."/>
        </authorList>
    </citation>
    <scope>NUCLEOTIDE SEQUENCE [LARGE SCALE GENOMIC DNA]</scope>
    <source>
        <strain evidence="12 13">NSJ-36</strain>
    </source>
</reference>
<keyword evidence="6" id="KW-0961">Cell wall biogenesis/degradation</keyword>
<dbReference type="PANTHER" id="PTHR21581:SF6">
    <property type="entry name" value="TRAFFICKING PROTEIN PARTICLE COMPLEX SUBUNIT 12"/>
    <property type="match status" value="1"/>
</dbReference>
<protein>
    <submittedName>
        <fullName evidence="12">D-alanyl-D-alanine carboxypeptidase</fullName>
    </submittedName>
</protein>
<dbReference type="InterPro" id="IPR001967">
    <property type="entry name" value="Peptidase_S11_N"/>
</dbReference>
<evidence type="ECO:0000256" key="5">
    <source>
        <dbReference type="ARBA" id="ARBA00022984"/>
    </source>
</evidence>
<dbReference type="Pfam" id="PF00768">
    <property type="entry name" value="Peptidase_S11"/>
    <property type="match status" value="1"/>
</dbReference>
<accession>A0ABR7EU30</accession>
<evidence type="ECO:0000256" key="3">
    <source>
        <dbReference type="ARBA" id="ARBA00022801"/>
    </source>
</evidence>
<dbReference type="RefSeq" id="WP_186855666.1">
    <property type="nucleotide sequence ID" value="NZ_JACOOY010000006.1"/>
</dbReference>
<keyword evidence="12" id="KW-0121">Carboxypeptidase</keyword>
<keyword evidence="13" id="KW-1185">Reference proteome</keyword>
<feature type="region of interest" description="Disordered" evidence="8">
    <location>
        <begin position="32"/>
        <end position="62"/>
    </location>
</feature>
<evidence type="ECO:0000259" key="11">
    <source>
        <dbReference type="Pfam" id="PF00768"/>
    </source>
</evidence>
<evidence type="ECO:0000256" key="8">
    <source>
        <dbReference type="SAM" id="MobiDB-lite"/>
    </source>
</evidence>
<evidence type="ECO:0000256" key="2">
    <source>
        <dbReference type="ARBA" id="ARBA00022729"/>
    </source>
</evidence>
<keyword evidence="9" id="KW-0472">Membrane</keyword>
<dbReference type="GO" id="GO:0004180">
    <property type="term" value="F:carboxypeptidase activity"/>
    <property type="evidence" value="ECO:0007669"/>
    <property type="project" value="UniProtKB-KW"/>
</dbReference>
<comment type="similarity">
    <text evidence="1 7">Belongs to the peptidase S11 family.</text>
</comment>
<evidence type="ECO:0000256" key="10">
    <source>
        <dbReference type="SAM" id="SignalP"/>
    </source>
</evidence>
<dbReference type="Proteomes" id="UP000647235">
    <property type="component" value="Unassembled WGS sequence"/>
</dbReference>
<feature type="compositionally biased region" description="Low complexity" evidence="8">
    <location>
        <begin position="32"/>
        <end position="45"/>
    </location>
</feature>
<feature type="signal peptide" evidence="10">
    <location>
        <begin position="1"/>
        <end position="30"/>
    </location>
</feature>
<proteinExistence type="inferred from homology"/>
<evidence type="ECO:0000256" key="9">
    <source>
        <dbReference type="SAM" id="Phobius"/>
    </source>
</evidence>
<keyword evidence="9" id="KW-1133">Transmembrane helix</keyword>
<sequence>MFNRKKIGRRCLAALLALSLCLGPVVQANAARTNSSATAKTTAAKKTGKKRKTKKKLTPEQQREKELKKVYKMKIQSNQIKGWPKGPGTYGESGIVMDAGTGAILYAKNIDTHEYPASITKVLTALVALENGKMDDPVIFTKDCVSFIQPGDSSIGLKKGNKITLEQALYATLLASANEAAYAVGANVGKNAGHDYNWFVQQMNVRCKELGGNNSHFANTNGLHDPNHYTCARDMALIGRELFKHPEFFKIVQTLNYTIPKSKTVEKHEFYQKHKMLWPGGSYYYKYAVGGKTGFTSDALATLITMAKKGDTKLVCVVMRTHGRNIFPDTRHLFDYAFKNFKKTPVSGNETSKDVGEILADENSGYVMLPKGVKFSDLKMKMEVDKSMPSEATLTYTYRDNLVGSARAKLSQSYLDAHKAKVEPKSSVKNQSKVTKPGKTERMIKNKDKKILPEKIWKQLAAKYQQYGRTKSYELAGLVAVLIVLILLFIARLIKMRRFKKKRKRKR</sequence>
<dbReference type="SUPFAM" id="SSF56601">
    <property type="entry name" value="beta-lactamase/transpeptidase-like"/>
    <property type="match status" value="1"/>
</dbReference>
<dbReference type="EMBL" id="JACOOY010000006">
    <property type="protein sequence ID" value="MBC5664853.1"/>
    <property type="molecule type" value="Genomic_DNA"/>
</dbReference>
<keyword evidence="4" id="KW-0133">Cell shape</keyword>
<dbReference type="InterPro" id="IPR018044">
    <property type="entry name" value="Peptidase_S11"/>
</dbReference>
<keyword evidence="12" id="KW-0645">Protease</keyword>
<keyword evidence="5" id="KW-0573">Peptidoglycan synthesis</keyword>
<feature type="domain" description="Peptidase S11 D-alanyl-D-alanine carboxypeptidase A N-terminal" evidence="11">
    <location>
        <begin position="92"/>
        <end position="320"/>
    </location>
</feature>
<evidence type="ECO:0000313" key="12">
    <source>
        <dbReference type="EMBL" id="MBC5664853.1"/>
    </source>
</evidence>
<keyword evidence="2 10" id="KW-0732">Signal</keyword>
<evidence type="ECO:0000256" key="4">
    <source>
        <dbReference type="ARBA" id="ARBA00022960"/>
    </source>
</evidence>
<dbReference type="PRINTS" id="PR00725">
    <property type="entry name" value="DADACBPTASE1"/>
</dbReference>
<feature type="compositionally biased region" description="Basic residues" evidence="8">
    <location>
        <begin position="46"/>
        <end position="56"/>
    </location>
</feature>
<evidence type="ECO:0000313" key="13">
    <source>
        <dbReference type="Proteomes" id="UP000647235"/>
    </source>
</evidence>
<keyword evidence="3" id="KW-0378">Hydrolase</keyword>
<feature type="chain" id="PRO_5046422371" evidence="10">
    <location>
        <begin position="31"/>
        <end position="507"/>
    </location>
</feature>
<evidence type="ECO:0000256" key="7">
    <source>
        <dbReference type="RuleBase" id="RU004016"/>
    </source>
</evidence>
<evidence type="ECO:0000256" key="1">
    <source>
        <dbReference type="ARBA" id="ARBA00007164"/>
    </source>
</evidence>
<evidence type="ECO:0000256" key="6">
    <source>
        <dbReference type="ARBA" id="ARBA00023316"/>
    </source>
</evidence>
<dbReference type="Gene3D" id="3.40.710.10">
    <property type="entry name" value="DD-peptidase/beta-lactamase superfamily"/>
    <property type="match status" value="1"/>
</dbReference>
<organism evidence="12 13">
    <name type="scientific">Dorea hominis</name>
    <dbReference type="NCBI Taxonomy" id="2763040"/>
    <lineage>
        <taxon>Bacteria</taxon>
        <taxon>Bacillati</taxon>
        <taxon>Bacillota</taxon>
        <taxon>Clostridia</taxon>
        <taxon>Lachnospirales</taxon>
        <taxon>Lachnospiraceae</taxon>
        <taxon>Dorea</taxon>
    </lineage>
</organism>
<feature type="transmembrane region" description="Helical" evidence="9">
    <location>
        <begin position="475"/>
        <end position="494"/>
    </location>
</feature>
<gene>
    <name evidence="12" type="ORF">H8S07_06120</name>
</gene>
<name>A0ABR7EU30_9FIRM</name>
<dbReference type="PANTHER" id="PTHR21581">
    <property type="entry name" value="D-ALANYL-D-ALANINE CARBOXYPEPTIDASE"/>
    <property type="match status" value="1"/>
</dbReference>
<dbReference type="InterPro" id="IPR012338">
    <property type="entry name" value="Beta-lactam/transpept-like"/>
</dbReference>
<keyword evidence="9" id="KW-0812">Transmembrane</keyword>